<dbReference type="OrthoDB" id="194358at2759"/>
<dbReference type="PANTHER" id="PTHR24148:SF79">
    <property type="entry name" value="HETEROKARYON INCOMPATIBILITY DOMAIN-CONTAINING PROTEIN"/>
    <property type="match status" value="1"/>
</dbReference>
<feature type="non-terminal residue" evidence="2">
    <location>
        <position position="1"/>
    </location>
</feature>
<feature type="domain" description="Heterokaryon incompatibility" evidence="1">
    <location>
        <begin position="35"/>
        <end position="122"/>
    </location>
</feature>
<dbReference type="RefSeq" id="XP_033392160.1">
    <property type="nucleotide sequence ID" value="XM_033536119.1"/>
</dbReference>
<dbReference type="EMBL" id="ML995521">
    <property type="protein sequence ID" value="KAF2136442.1"/>
    <property type="molecule type" value="Genomic_DNA"/>
</dbReference>
<evidence type="ECO:0000313" key="2">
    <source>
        <dbReference type="EMBL" id="KAF2136442.1"/>
    </source>
</evidence>
<dbReference type="InterPro" id="IPR052895">
    <property type="entry name" value="HetReg/Transcr_Mod"/>
</dbReference>
<sequence>GNQAFRVLQLLPSKNYEADLCCELTGAQYDKFPKYEALSYAWDAQVPEYPIYCEDKRLLITKNCDAALRCLRKSYTRRLLWVDSICINQNDIAERNCQVPQMSTIYQCAQEVAVWLGESDECSD</sequence>
<name>A0A6A6AWS7_9PEZI</name>
<feature type="non-terminal residue" evidence="2">
    <location>
        <position position="124"/>
    </location>
</feature>
<reference evidence="2" key="1">
    <citation type="journal article" date="2020" name="Stud. Mycol.">
        <title>101 Dothideomycetes genomes: a test case for predicting lifestyles and emergence of pathogens.</title>
        <authorList>
            <person name="Haridas S."/>
            <person name="Albert R."/>
            <person name="Binder M."/>
            <person name="Bloem J."/>
            <person name="Labutti K."/>
            <person name="Salamov A."/>
            <person name="Andreopoulos B."/>
            <person name="Baker S."/>
            <person name="Barry K."/>
            <person name="Bills G."/>
            <person name="Bluhm B."/>
            <person name="Cannon C."/>
            <person name="Castanera R."/>
            <person name="Culley D."/>
            <person name="Daum C."/>
            <person name="Ezra D."/>
            <person name="Gonzalez J."/>
            <person name="Henrissat B."/>
            <person name="Kuo A."/>
            <person name="Liang C."/>
            <person name="Lipzen A."/>
            <person name="Lutzoni F."/>
            <person name="Magnuson J."/>
            <person name="Mondo S."/>
            <person name="Nolan M."/>
            <person name="Ohm R."/>
            <person name="Pangilinan J."/>
            <person name="Park H.-J."/>
            <person name="Ramirez L."/>
            <person name="Alfaro M."/>
            <person name="Sun H."/>
            <person name="Tritt A."/>
            <person name="Yoshinaga Y."/>
            <person name="Zwiers L.-H."/>
            <person name="Turgeon B."/>
            <person name="Goodwin S."/>
            <person name="Spatafora J."/>
            <person name="Crous P."/>
            <person name="Grigoriev I."/>
        </authorList>
    </citation>
    <scope>NUCLEOTIDE SEQUENCE</scope>
    <source>
        <strain evidence="2">CBS 121167</strain>
    </source>
</reference>
<dbReference type="PANTHER" id="PTHR24148">
    <property type="entry name" value="ANKYRIN REPEAT DOMAIN-CONTAINING PROTEIN 39 HOMOLOG-RELATED"/>
    <property type="match status" value="1"/>
</dbReference>
<evidence type="ECO:0000313" key="3">
    <source>
        <dbReference type="Proteomes" id="UP000799438"/>
    </source>
</evidence>
<dbReference type="AlphaFoldDB" id="A0A6A6AWS7"/>
<protein>
    <recommendedName>
        <fullName evidence="1">Heterokaryon incompatibility domain-containing protein</fullName>
    </recommendedName>
</protein>
<keyword evidence="3" id="KW-1185">Reference proteome</keyword>
<proteinExistence type="predicted"/>
<gene>
    <name evidence="2" type="ORF">K452DRAFT_207187</name>
</gene>
<organism evidence="2 3">
    <name type="scientific">Aplosporella prunicola CBS 121167</name>
    <dbReference type="NCBI Taxonomy" id="1176127"/>
    <lineage>
        <taxon>Eukaryota</taxon>
        <taxon>Fungi</taxon>
        <taxon>Dikarya</taxon>
        <taxon>Ascomycota</taxon>
        <taxon>Pezizomycotina</taxon>
        <taxon>Dothideomycetes</taxon>
        <taxon>Dothideomycetes incertae sedis</taxon>
        <taxon>Botryosphaeriales</taxon>
        <taxon>Aplosporellaceae</taxon>
        <taxon>Aplosporella</taxon>
    </lineage>
</organism>
<dbReference type="Proteomes" id="UP000799438">
    <property type="component" value="Unassembled WGS sequence"/>
</dbReference>
<dbReference type="Pfam" id="PF06985">
    <property type="entry name" value="HET"/>
    <property type="match status" value="1"/>
</dbReference>
<dbReference type="InterPro" id="IPR010730">
    <property type="entry name" value="HET"/>
</dbReference>
<accession>A0A6A6AWS7</accession>
<dbReference type="GeneID" id="54293615"/>
<evidence type="ECO:0000259" key="1">
    <source>
        <dbReference type="Pfam" id="PF06985"/>
    </source>
</evidence>